<dbReference type="Gene3D" id="2.40.10.220">
    <property type="entry name" value="predicted glycosyltransferase like domains"/>
    <property type="match status" value="1"/>
</dbReference>
<accession>A0ABP7MQA4</accession>
<reference evidence="3" key="1">
    <citation type="journal article" date="2019" name="Int. J. Syst. Evol. Microbiol.">
        <title>The Global Catalogue of Microorganisms (GCM) 10K type strain sequencing project: providing services to taxonomists for standard genome sequencing and annotation.</title>
        <authorList>
            <consortium name="The Broad Institute Genomics Platform"/>
            <consortium name="The Broad Institute Genome Sequencing Center for Infectious Disease"/>
            <person name="Wu L."/>
            <person name="Ma J."/>
        </authorList>
    </citation>
    <scope>NUCLEOTIDE SEQUENCE [LARGE SCALE GENOMIC DNA]</scope>
    <source>
        <strain evidence="3">JCM 17551</strain>
    </source>
</reference>
<evidence type="ECO:0000259" key="1">
    <source>
        <dbReference type="Pfam" id="PF07238"/>
    </source>
</evidence>
<comment type="caution">
    <text evidence="2">The sequence shown here is derived from an EMBL/GenBank/DDBJ whole genome shotgun (WGS) entry which is preliminary data.</text>
</comment>
<dbReference type="RefSeq" id="WP_344798664.1">
    <property type="nucleotide sequence ID" value="NZ_BAABBN010000007.1"/>
</dbReference>
<gene>
    <name evidence="2" type="ORF">GCM10022277_22890</name>
</gene>
<organism evidence="2 3">
    <name type="scientific">Litoribacillus peritrichatus</name>
    <dbReference type="NCBI Taxonomy" id="718191"/>
    <lineage>
        <taxon>Bacteria</taxon>
        <taxon>Pseudomonadati</taxon>
        <taxon>Pseudomonadota</taxon>
        <taxon>Gammaproteobacteria</taxon>
        <taxon>Oceanospirillales</taxon>
        <taxon>Oceanospirillaceae</taxon>
        <taxon>Litoribacillus</taxon>
    </lineage>
</organism>
<dbReference type="InterPro" id="IPR009875">
    <property type="entry name" value="PilZ_domain"/>
</dbReference>
<name>A0ABP7MQA4_9GAMM</name>
<sequence>MTESFAIDQVVNSVNEIGSDAANRREHRRRLAYWVVRFQDLSGKWHTTKTDNVSEGGLQAVVEKAYKPGTKLFIKVPLVYKEHQRTIEAIIETRYSVACSSGFKVGMMFTRISDEDKEFLRAYSEKEI</sequence>
<dbReference type="EMBL" id="BAABBN010000007">
    <property type="protein sequence ID" value="GAA3926249.1"/>
    <property type="molecule type" value="Genomic_DNA"/>
</dbReference>
<dbReference type="Pfam" id="PF07238">
    <property type="entry name" value="PilZ"/>
    <property type="match status" value="1"/>
</dbReference>
<dbReference type="SUPFAM" id="SSF141371">
    <property type="entry name" value="PilZ domain-like"/>
    <property type="match status" value="1"/>
</dbReference>
<protein>
    <recommendedName>
        <fullName evidence="1">PilZ domain-containing protein</fullName>
    </recommendedName>
</protein>
<evidence type="ECO:0000313" key="3">
    <source>
        <dbReference type="Proteomes" id="UP001501565"/>
    </source>
</evidence>
<evidence type="ECO:0000313" key="2">
    <source>
        <dbReference type="EMBL" id="GAA3926249.1"/>
    </source>
</evidence>
<dbReference type="Proteomes" id="UP001501565">
    <property type="component" value="Unassembled WGS sequence"/>
</dbReference>
<feature type="domain" description="PilZ" evidence="1">
    <location>
        <begin position="24"/>
        <end position="124"/>
    </location>
</feature>
<proteinExistence type="predicted"/>
<keyword evidence="3" id="KW-1185">Reference proteome</keyword>